<comment type="caution">
    <text evidence="1">The sequence shown here is derived from an EMBL/GenBank/DDBJ whole genome shotgun (WGS) entry which is preliminary data.</text>
</comment>
<evidence type="ECO:0000313" key="1">
    <source>
        <dbReference type="EMBL" id="MDP0589796.1"/>
    </source>
</evidence>
<keyword evidence="2" id="KW-1185">Reference proteome</keyword>
<dbReference type="EMBL" id="JASXSV010000021">
    <property type="protein sequence ID" value="MDP0589796.1"/>
    <property type="molecule type" value="Genomic_DNA"/>
</dbReference>
<name>A0AA90P2C1_9GAMM</name>
<reference evidence="1 2" key="1">
    <citation type="journal article" date="2023" name="bioRxiv">
        <title>An intranuclear bacterial parasite of deep-sea mussels expresses apoptosis inhibitors acquired from its host.</title>
        <authorList>
            <person name="Gonzalez Porras M.A."/>
            <person name="Assie A."/>
            <person name="Tietjen M."/>
            <person name="Violette M."/>
            <person name="Kleiner M."/>
            <person name="Gruber-Vodicka H."/>
            <person name="Dubilier N."/>
            <person name="Leisch N."/>
        </authorList>
    </citation>
    <scope>NUCLEOTIDE SEQUENCE [LARGE SCALE GENOMIC DNA]</scope>
    <source>
        <strain evidence="1">IAP13</strain>
    </source>
</reference>
<organism evidence="1 2">
    <name type="scientific">Candidatus Endonucleibacter bathymodioli</name>
    <dbReference type="NCBI Taxonomy" id="539814"/>
    <lineage>
        <taxon>Bacteria</taxon>
        <taxon>Pseudomonadati</taxon>
        <taxon>Pseudomonadota</taxon>
        <taxon>Gammaproteobacteria</taxon>
        <taxon>Oceanospirillales</taxon>
        <taxon>Endozoicomonadaceae</taxon>
        <taxon>Candidatus Endonucleibacter</taxon>
    </lineage>
</organism>
<evidence type="ECO:0008006" key="3">
    <source>
        <dbReference type="Google" id="ProtNLM"/>
    </source>
</evidence>
<dbReference type="AlphaFoldDB" id="A0AA90P2C1"/>
<gene>
    <name evidence="1" type="ORF">QS748_11640</name>
</gene>
<proteinExistence type="predicted"/>
<sequence length="51" mass="5851">MIFDGAAYLPPYSTNLNPVKRLRKVMNKHAKNNKHLATAKTFRQKINIPLS</sequence>
<dbReference type="Proteomes" id="UP001178148">
    <property type="component" value="Unassembled WGS sequence"/>
</dbReference>
<evidence type="ECO:0000313" key="2">
    <source>
        <dbReference type="Proteomes" id="UP001178148"/>
    </source>
</evidence>
<protein>
    <recommendedName>
        <fullName evidence="3">Tc1-like transposase DDE domain-containing protein</fullName>
    </recommendedName>
</protein>
<accession>A0AA90P2C1</accession>